<dbReference type="GO" id="GO:0050661">
    <property type="term" value="F:NADP binding"/>
    <property type="evidence" value="ECO:0007669"/>
    <property type="project" value="TreeGrafter"/>
</dbReference>
<dbReference type="OrthoDB" id="6530772at2"/>
<dbReference type="PANTHER" id="PTHR43765:SF2">
    <property type="entry name" value="2-DEHYDROPANTOATE 2-REDUCTASE"/>
    <property type="match status" value="1"/>
</dbReference>
<sequence>MNVAIMGAGAVGCYYGAMLALAGHRVVLIGRTPLVEAVSTQGLILEKEGKRLVTQVEASTDPSVVADADWILVCVKSGDTEQAGRAIAPYIPAPCRVFSLQNGVSNAETLVRVLGRPVTPVVVYVASRMNGAGVVRHEGRGDLELSGQDSQEIAALLNACHIQTHVSGDVMSALWAKLVINCAVNPLSAITGLPYGKLVTLDGIPQLMEDIAHEALSVARAEGVSVPASVFETIRTLPITMPEQYSSTAQDLMNGKPTEINFLNGEIVRRAHAHGIHVPINRTLTLLVKSAEAKGKDQVSTIGNTSLLR</sequence>
<dbReference type="RefSeq" id="WP_051514491.1">
    <property type="nucleotide sequence ID" value="NZ_AONB01000014.1"/>
</dbReference>
<dbReference type="InterPro" id="IPR013752">
    <property type="entry name" value="KPA_reductase"/>
</dbReference>
<name>W9V2R8_9GAMM</name>
<dbReference type="SUPFAM" id="SSF51735">
    <property type="entry name" value="NAD(P)-binding Rossmann-fold domains"/>
    <property type="match status" value="1"/>
</dbReference>
<dbReference type="GO" id="GO:0015940">
    <property type="term" value="P:pantothenate biosynthetic process"/>
    <property type="evidence" value="ECO:0007669"/>
    <property type="project" value="UniProtKB-UniPathway"/>
</dbReference>
<dbReference type="InterPro" id="IPR008927">
    <property type="entry name" value="6-PGluconate_DH-like_C_sf"/>
</dbReference>
<dbReference type="EMBL" id="AONB01000014">
    <property type="protein sequence ID" value="EXJ10417.1"/>
    <property type="molecule type" value="Genomic_DNA"/>
</dbReference>
<evidence type="ECO:0000256" key="4">
    <source>
        <dbReference type="ARBA" id="ARBA00019465"/>
    </source>
</evidence>
<comment type="catalytic activity">
    <reaction evidence="9 10">
        <text>(R)-pantoate + NADP(+) = 2-dehydropantoate + NADPH + H(+)</text>
        <dbReference type="Rhea" id="RHEA:16233"/>
        <dbReference type="ChEBI" id="CHEBI:11561"/>
        <dbReference type="ChEBI" id="CHEBI:15378"/>
        <dbReference type="ChEBI" id="CHEBI:15980"/>
        <dbReference type="ChEBI" id="CHEBI:57783"/>
        <dbReference type="ChEBI" id="CHEBI:58349"/>
        <dbReference type="EC" id="1.1.1.169"/>
    </reaction>
</comment>
<gene>
    <name evidence="13" type="primary">panE</name>
    <name evidence="13" type="ORF">D791_02745</name>
</gene>
<comment type="caution">
    <text evidence="13">The sequence shown here is derived from an EMBL/GenBank/DDBJ whole genome shotgun (WGS) entry which is preliminary data.</text>
</comment>
<feature type="domain" description="Ketopantoate reductase C-terminal" evidence="12">
    <location>
        <begin position="169"/>
        <end position="290"/>
    </location>
</feature>
<dbReference type="PATRIC" id="fig|1229521.3.peg.2774"/>
<evidence type="ECO:0000259" key="11">
    <source>
        <dbReference type="Pfam" id="PF02558"/>
    </source>
</evidence>
<feature type="domain" description="Ketopantoate reductase N-terminal" evidence="11">
    <location>
        <begin position="3"/>
        <end position="145"/>
    </location>
</feature>
<comment type="similarity">
    <text evidence="2 10">Belongs to the ketopantoate reductase family.</text>
</comment>
<dbReference type="GO" id="GO:0008677">
    <property type="term" value="F:2-dehydropantoate 2-reductase activity"/>
    <property type="evidence" value="ECO:0007669"/>
    <property type="project" value="UniProtKB-EC"/>
</dbReference>
<dbReference type="Gene3D" id="1.10.1040.10">
    <property type="entry name" value="N-(1-d-carboxylethyl)-l-norvaline Dehydrogenase, domain 2"/>
    <property type="match status" value="1"/>
</dbReference>
<evidence type="ECO:0000313" key="14">
    <source>
        <dbReference type="Proteomes" id="UP000019464"/>
    </source>
</evidence>
<dbReference type="InterPro" id="IPR013328">
    <property type="entry name" value="6PGD_dom2"/>
</dbReference>
<proteinExistence type="inferred from homology"/>
<dbReference type="Proteomes" id="UP000019464">
    <property type="component" value="Unassembled WGS sequence"/>
</dbReference>
<evidence type="ECO:0000256" key="1">
    <source>
        <dbReference type="ARBA" id="ARBA00004994"/>
    </source>
</evidence>
<dbReference type="GO" id="GO:0005737">
    <property type="term" value="C:cytoplasm"/>
    <property type="evidence" value="ECO:0007669"/>
    <property type="project" value="TreeGrafter"/>
</dbReference>
<evidence type="ECO:0000256" key="7">
    <source>
        <dbReference type="ARBA" id="ARBA00023002"/>
    </source>
</evidence>
<comment type="pathway">
    <text evidence="1 10">Cofactor biosynthesis; (R)-pantothenate biosynthesis; (R)-pantoate from 3-methyl-2-oxobutanoate: step 2/2.</text>
</comment>
<dbReference type="UniPathway" id="UPA00028">
    <property type="reaction ID" value="UER00004"/>
</dbReference>
<dbReference type="InterPro" id="IPR013332">
    <property type="entry name" value="KPR_N"/>
</dbReference>
<keyword evidence="6 10" id="KW-0521">NADP</keyword>
<dbReference type="FunFam" id="1.10.1040.10:FF:000017">
    <property type="entry name" value="2-dehydropantoate 2-reductase"/>
    <property type="match status" value="1"/>
</dbReference>
<dbReference type="PANTHER" id="PTHR43765">
    <property type="entry name" value="2-DEHYDROPANTOATE 2-REDUCTASE-RELATED"/>
    <property type="match status" value="1"/>
</dbReference>
<keyword evidence="7 10" id="KW-0560">Oxidoreductase</keyword>
<keyword evidence="5 10" id="KW-0566">Pantothenate biosynthesis</keyword>
<dbReference type="InterPro" id="IPR003710">
    <property type="entry name" value="ApbA"/>
</dbReference>
<evidence type="ECO:0000256" key="10">
    <source>
        <dbReference type="RuleBase" id="RU362068"/>
    </source>
</evidence>
<evidence type="ECO:0000256" key="8">
    <source>
        <dbReference type="ARBA" id="ARBA00032024"/>
    </source>
</evidence>
<comment type="function">
    <text evidence="10">Catalyzes the NADPH-dependent reduction of ketopantoate into pantoic acid.</text>
</comment>
<evidence type="ECO:0000256" key="2">
    <source>
        <dbReference type="ARBA" id="ARBA00007870"/>
    </source>
</evidence>
<organism evidence="13 14">
    <name type="scientific">Nitrincola nitratireducens</name>
    <dbReference type="NCBI Taxonomy" id="1229521"/>
    <lineage>
        <taxon>Bacteria</taxon>
        <taxon>Pseudomonadati</taxon>
        <taxon>Pseudomonadota</taxon>
        <taxon>Gammaproteobacteria</taxon>
        <taxon>Oceanospirillales</taxon>
        <taxon>Oceanospirillaceae</taxon>
        <taxon>Nitrincola</taxon>
    </lineage>
</organism>
<evidence type="ECO:0000256" key="3">
    <source>
        <dbReference type="ARBA" id="ARBA00013014"/>
    </source>
</evidence>
<accession>W9V2R8</accession>
<dbReference type="AlphaFoldDB" id="W9V2R8"/>
<evidence type="ECO:0000256" key="6">
    <source>
        <dbReference type="ARBA" id="ARBA00022857"/>
    </source>
</evidence>
<dbReference type="InterPro" id="IPR050838">
    <property type="entry name" value="Ketopantoate_reductase"/>
</dbReference>
<dbReference type="NCBIfam" id="TIGR00745">
    <property type="entry name" value="apbA_panE"/>
    <property type="match status" value="1"/>
</dbReference>
<evidence type="ECO:0000256" key="9">
    <source>
        <dbReference type="ARBA" id="ARBA00048793"/>
    </source>
</evidence>
<evidence type="ECO:0000259" key="12">
    <source>
        <dbReference type="Pfam" id="PF08546"/>
    </source>
</evidence>
<dbReference type="Pfam" id="PF02558">
    <property type="entry name" value="ApbA"/>
    <property type="match status" value="1"/>
</dbReference>
<evidence type="ECO:0000256" key="5">
    <source>
        <dbReference type="ARBA" id="ARBA00022655"/>
    </source>
</evidence>
<keyword evidence="14" id="KW-1185">Reference proteome</keyword>
<dbReference type="EC" id="1.1.1.169" evidence="3 10"/>
<dbReference type="STRING" id="1229521.D791_02745"/>
<dbReference type="SUPFAM" id="SSF48179">
    <property type="entry name" value="6-phosphogluconate dehydrogenase C-terminal domain-like"/>
    <property type="match status" value="1"/>
</dbReference>
<reference evidence="14" key="1">
    <citation type="submission" date="2012-11" db="EMBL/GenBank/DDBJ databases">
        <authorList>
            <person name="Singh A."/>
            <person name="Pinnaka A.K."/>
            <person name="Vaidya B."/>
        </authorList>
    </citation>
    <scope>NUCLEOTIDE SEQUENCE [LARGE SCALE GENOMIC DNA]</scope>
    <source>
        <strain evidence="14">AK23</strain>
    </source>
</reference>
<protein>
    <recommendedName>
        <fullName evidence="4 10">2-dehydropantoate 2-reductase</fullName>
        <ecNumber evidence="3 10">1.1.1.169</ecNumber>
    </recommendedName>
    <alternativeName>
        <fullName evidence="8 10">Ketopantoate reductase</fullName>
    </alternativeName>
</protein>
<dbReference type="Pfam" id="PF08546">
    <property type="entry name" value="ApbA_C"/>
    <property type="match status" value="1"/>
</dbReference>
<evidence type="ECO:0000313" key="13">
    <source>
        <dbReference type="EMBL" id="EXJ10417.1"/>
    </source>
</evidence>
<dbReference type="Gene3D" id="3.40.50.720">
    <property type="entry name" value="NAD(P)-binding Rossmann-like Domain"/>
    <property type="match status" value="1"/>
</dbReference>
<reference evidence="13 14" key="2">
    <citation type="journal article" date="2015" name="Syst. Appl. Microbiol.">
        <title>Nitrincola nitratireducens sp. nov. isolated from a haloalkaline crater lake.</title>
        <authorList>
            <person name="Singh A."/>
            <person name="Vaidya B."/>
            <person name="Tanuku N.R."/>
            <person name="Pinnaka A.K."/>
        </authorList>
    </citation>
    <scope>NUCLEOTIDE SEQUENCE [LARGE SCALE GENOMIC DNA]</scope>
    <source>
        <strain evidence="13 14">AK23</strain>
    </source>
</reference>
<dbReference type="InterPro" id="IPR036291">
    <property type="entry name" value="NAD(P)-bd_dom_sf"/>
</dbReference>